<feature type="compositionally biased region" description="Basic and acidic residues" evidence="1">
    <location>
        <begin position="122"/>
        <end position="146"/>
    </location>
</feature>
<protein>
    <submittedName>
        <fullName evidence="2">Uncharacterized protein</fullName>
    </submittedName>
</protein>
<organism evidence="2 3">
    <name type="scientific">Chara braunii</name>
    <name type="common">Braun's stonewort</name>
    <dbReference type="NCBI Taxonomy" id="69332"/>
    <lineage>
        <taxon>Eukaryota</taxon>
        <taxon>Viridiplantae</taxon>
        <taxon>Streptophyta</taxon>
        <taxon>Charophyceae</taxon>
        <taxon>Charales</taxon>
        <taxon>Characeae</taxon>
        <taxon>Chara</taxon>
    </lineage>
</organism>
<evidence type="ECO:0000313" key="2">
    <source>
        <dbReference type="EMBL" id="GBG65789.1"/>
    </source>
</evidence>
<reference evidence="2 3" key="1">
    <citation type="journal article" date="2018" name="Cell">
        <title>The Chara Genome: Secondary Complexity and Implications for Plant Terrestrialization.</title>
        <authorList>
            <person name="Nishiyama T."/>
            <person name="Sakayama H."/>
            <person name="Vries J.D."/>
            <person name="Buschmann H."/>
            <person name="Saint-Marcoux D."/>
            <person name="Ullrich K.K."/>
            <person name="Haas F.B."/>
            <person name="Vanderstraeten L."/>
            <person name="Becker D."/>
            <person name="Lang D."/>
            <person name="Vosolsobe S."/>
            <person name="Rombauts S."/>
            <person name="Wilhelmsson P.K.I."/>
            <person name="Janitza P."/>
            <person name="Kern R."/>
            <person name="Heyl A."/>
            <person name="Rumpler F."/>
            <person name="Villalobos L.I.A.C."/>
            <person name="Clay J.M."/>
            <person name="Skokan R."/>
            <person name="Toyoda A."/>
            <person name="Suzuki Y."/>
            <person name="Kagoshima H."/>
            <person name="Schijlen E."/>
            <person name="Tajeshwar N."/>
            <person name="Catarino B."/>
            <person name="Hetherington A.J."/>
            <person name="Saltykova A."/>
            <person name="Bonnot C."/>
            <person name="Breuninger H."/>
            <person name="Symeonidi A."/>
            <person name="Radhakrishnan G.V."/>
            <person name="Van Nieuwerburgh F."/>
            <person name="Deforce D."/>
            <person name="Chang C."/>
            <person name="Karol K.G."/>
            <person name="Hedrich R."/>
            <person name="Ulvskov P."/>
            <person name="Glockner G."/>
            <person name="Delwiche C.F."/>
            <person name="Petrasek J."/>
            <person name="Van de Peer Y."/>
            <person name="Friml J."/>
            <person name="Beilby M."/>
            <person name="Dolan L."/>
            <person name="Kohara Y."/>
            <person name="Sugano S."/>
            <person name="Fujiyama A."/>
            <person name="Delaux P.-M."/>
            <person name="Quint M."/>
            <person name="TheiBen G."/>
            <person name="Hagemann M."/>
            <person name="Harholt J."/>
            <person name="Dunand C."/>
            <person name="Zachgo S."/>
            <person name="Langdale J."/>
            <person name="Maumus F."/>
            <person name="Straeten D.V.D."/>
            <person name="Gould S.B."/>
            <person name="Rensing S.A."/>
        </authorList>
    </citation>
    <scope>NUCLEOTIDE SEQUENCE [LARGE SCALE GENOMIC DNA]</scope>
    <source>
        <strain evidence="2 3">S276</strain>
    </source>
</reference>
<feature type="region of interest" description="Disordered" evidence="1">
    <location>
        <begin position="23"/>
        <end position="146"/>
    </location>
</feature>
<feature type="compositionally biased region" description="Basic residues" evidence="1">
    <location>
        <begin position="219"/>
        <end position="231"/>
    </location>
</feature>
<dbReference type="Gramene" id="GBG65789">
    <property type="protein sequence ID" value="GBG65789"/>
    <property type="gene ID" value="CBR_g53758"/>
</dbReference>
<feature type="compositionally biased region" description="Polar residues" evidence="1">
    <location>
        <begin position="244"/>
        <end position="259"/>
    </location>
</feature>
<dbReference type="EMBL" id="BFEA01000066">
    <property type="protein sequence ID" value="GBG65789.1"/>
    <property type="molecule type" value="Genomic_DNA"/>
</dbReference>
<dbReference type="AlphaFoldDB" id="A0A388K6Y9"/>
<feature type="compositionally biased region" description="Pro residues" evidence="1">
    <location>
        <begin position="44"/>
        <end position="58"/>
    </location>
</feature>
<name>A0A388K6Y9_CHABU</name>
<feature type="region of interest" description="Disordered" evidence="1">
    <location>
        <begin position="369"/>
        <end position="409"/>
    </location>
</feature>
<comment type="caution">
    <text evidence="2">The sequence shown here is derived from an EMBL/GenBank/DDBJ whole genome shotgun (WGS) entry which is preliminary data.</text>
</comment>
<feature type="compositionally biased region" description="Basic and acidic residues" evidence="1">
    <location>
        <begin position="176"/>
        <end position="199"/>
    </location>
</feature>
<feature type="region of interest" description="Disordered" evidence="1">
    <location>
        <begin position="176"/>
        <end position="259"/>
    </location>
</feature>
<keyword evidence="3" id="KW-1185">Reference proteome</keyword>
<sequence>MDGSNSNHYAQQQAAPSVPYMTAAGTAVNPAPPGVPYYIGSPTHQPPTVQPPVPPAPVGMPAQYQPQWNSQAWGPPQQQPTVSWPARVHGILEGIKSSKSIDEAKKKLGAPRNSAVARSGPRSRELSDDGSRFDSRSTDKSEDKKAWVTTTLGECLKLINSKLDSVDKKLKLDADEREELERLRKEVQGGKDKELSSNEKRKRCGVHTPVENSPSAARARPRSKGSSKTKPKRIELSDDEGPSGTKQNLQSKLESTSSELSDIKRMLAALMSGLADPKGKSKVIQRSNARQGPGEGHGEGTDMAENAQVECDEDDPDEDEFASYMKVRAEYYGSLHYTRVQEMCKEREIEYFKKDVAVWELARQDLQEYADSLREERSTREGDKARRKELSAEPGHDDAGEDHDTVKGN</sequence>
<accession>A0A388K6Y9</accession>
<evidence type="ECO:0000256" key="1">
    <source>
        <dbReference type="SAM" id="MobiDB-lite"/>
    </source>
</evidence>
<gene>
    <name evidence="2" type="ORF">CBR_g53758</name>
</gene>
<dbReference type="Proteomes" id="UP000265515">
    <property type="component" value="Unassembled WGS sequence"/>
</dbReference>
<evidence type="ECO:0000313" key="3">
    <source>
        <dbReference type="Proteomes" id="UP000265515"/>
    </source>
</evidence>
<feature type="region of interest" description="Disordered" evidence="1">
    <location>
        <begin position="274"/>
        <end position="317"/>
    </location>
</feature>
<proteinExistence type="predicted"/>